<organism evidence="2 3">
    <name type="scientific">Leptospira interrogans str. UI 12758</name>
    <dbReference type="NCBI Taxonomy" id="1049938"/>
    <lineage>
        <taxon>Bacteria</taxon>
        <taxon>Pseudomonadati</taxon>
        <taxon>Spirochaetota</taxon>
        <taxon>Spirochaetia</taxon>
        <taxon>Leptospirales</taxon>
        <taxon>Leptospiraceae</taxon>
        <taxon>Leptospira</taxon>
    </lineage>
</organism>
<evidence type="ECO:0000313" key="3">
    <source>
        <dbReference type="Proteomes" id="UP000001340"/>
    </source>
</evidence>
<accession>A0A0E2DAR5</accession>
<keyword evidence="1" id="KW-0812">Transmembrane</keyword>
<name>A0A0E2DAR5_LEPIR</name>
<dbReference type="Proteomes" id="UP000001340">
    <property type="component" value="Unassembled WGS sequence"/>
</dbReference>
<gene>
    <name evidence="2" type="ORF">LEP1GSC105_4261</name>
</gene>
<sequence>MEQKSIPLFKSDSSFLYSRKVAYISIFIIFVQMKDLVAAFLERFKHPILYSVLTSLAIWNFDFIYRLVIAPFHIHEMNPDLILKNFADELSVNSKNRVWCPLIKGFLIGTFLPSIVDIGYSTLVSYAMSFKEMGVHWGERVAWRNKIHDSREISYVLGQTLENSEYFLKQGKLSSDAKVYIFRSKPYIERFRVVKLNTFKREIEYTSKIEGSLGIVYDILPNNLALVVMSGSIKDTNLLNNFKDIDRNTRYLKATQDGILTTISDEEQKSKQNAIAIIERNMQSIKEIKFLTPSREITTYSSIKFRLFGES</sequence>
<reference evidence="2 3" key="1">
    <citation type="submission" date="2012-10" db="EMBL/GenBank/DDBJ databases">
        <authorList>
            <person name="Harkins D.M."/>
            <person name="Durkin A.S."/>
            <person name="Brinkac L.M."/>
            <person name="Haft D.H."/>
            <person name="Selengut J.D."/>
            <person name="Sanka R."/>
            <person name="DePew J."/>
            <person name="Purushe J."/>
            <person name="Chanthongthip A."/>
            <person name="Lattana O."/>
            <person name="Phetsouvanh R."/>
            <person name="Newton P.N."/>
            <person name="Vinetz J.M."/>
            <person name="Sutton G.G."/>
            <person name="Nierman W.C."/>
            <person name="Fouts D.E."/>
        </authorList>
    </citation>
    <scope>NUCLEOTIDE SEQUENCE [LARGE SCALE GENOMIC DNA]</scope>
    <source>
        <strain evidence="2 3">UI 12758</strain>
    </source>
</reference>
<keyword evidence="1" id="KW-0472">Membrane</keyword>
<dbReference type="RefSeq" id="WP_002122818.1">
    <property type="nucleotide sequence ID" value="NZ_AHNR02000014.1"/>
</dbReference>
<protein>
    <submittedName>
        <fullName evidence="2">Uncharacterized protein</fullName>
    </submittedName>
</protein>
<proteinExistence type="predicted"/>
<feature type="transmembrane region" description="Helical" evidence="1">
    <location>
        <begin position="47"/>
        <end position="68"/>
    </location>
</feature>
<comment type="caution">
    <text evidence="2">The sequence shown here is derived from an EMBL/GenBank/DDBJ whole genome shotgun (WGS) entry which is preliminary data.</text>
</comment>
<dbReference type="EMBL" id="AHNR02000014">
    <property type="protein sequence ID" value="EKR56533.1"/>
    <property type="molecule type" value="Genomic_DNA"/>
</dbReference>
<keyword evidence="1" id="KW-1133">Transmembrane helix</keyword>
<evidence type="ECO:0000256" key="1">
    <source>
        <dbReference type="SAM" id="Phobius"/>
    </source>
</evidence>
<dbReference type="AlphaFoldDB" id="A0A0E2DAR5"/>
<evidence type="ECO:0000313" key="2">
    <source>
        <dbReference type="EMBL" id="EKR56533.1"/>
    </source>
</evidence>
<feature type="transmembrane region" description="Helical" evidence="1">
    <location>
        <begin position="21"/>
        <end position="41"/>
    </location>
</feature>